<feature type="modified residue" description="O-(pantetheine 4'-phosphoryl)serine" evidence="7">
    <location>
        <position position="43"/>
    </location>
</feature>
<comment type="caution">
    <text evidence="10">The sequence shown here is derived from an EMBL/GenBank/DDBJ whole genome shotgun (WGS) entry which is preliminary data.</text>
</comment>
<keyword evidence="6 7" id="KW-0275">Fatty acid biosynthesis</keyword>
<evidence type="ECO:0000256" key="4">
    <source>
        <dbReference type="ARBA" id="ARBA00022832"/>
    </source>
</evidence>
<organism evidence="10 11">
    <name type="scientific">Lipingzhangella rawalii</name>
    <dbReference type="NCBI Taxonomy" id="2055835"/>
    <lineage>
        <taxon>Bacteria</taxon>
        <taxon>Bacillati</taxon>
        <taxon>Actinomycetota</taxon>
        <taxon>Actinomycetes</taxon>
        <taxon>Streptosporangiales</taxon>
        <taxon>Nocardiopsidaceae</taxon>
        <taxon>Lipingzhangella</taxon>
    </lineage>
</organism>
<keyword evidence="5 7" id="KW-0443">Lipid metabolism</keyword>
<protein>
    <recommendedName>
        <fullName evidence="7">Acyl carrier protein</fullName>
        <shortName evidence="7">ACP</shortName>
    </recommendedName>
</protein>
<keyword evidence="2 7" id="KW-0444">Lipid biosynthesis</keyword>
<dbReference type="Gene3D" id="1.10.1200.10">
    <property type="entry name" value="ACP-like"/>
    <property type="match status" value="1"/>
</dbReference>
<name>A0ABU2H1R8_9ACTN</name>
<dbReference type="SUPFAM" id="SSF47336">
    <property type="entry name" value="ACP-like"/>
    <property type="match status" value="1"/>
</dbReference>
<feature type="domain" description="Carrier" evidence="9">
    <location>
        <begin position="8"/>
        <end position="83"/>
    </location>
</feature>
<keyword evidence="1 7" id="KW-0596">Phosphopantetheine</keyword>
<evidence type="ECO:0000256" key="5">
    <source>
        <dbReference type="ARBA" id="ARBA00023098"/>
    </source>
</evidence>
<evidence type="ECO:0000256" key="8">
    <source>
        <dbReference type="SAM" id="MobiDB-lite"/>
    </source>
</evidence>
<dbReference type="InterPro" id="IPR036736">
    <property type="entry name" value="ACP-like_sf"/>
</dbReference>
<dbReference type="HAMAP" id="MF_01217">
    <property type="entry name" value="Acyl_carrier"/>
    <property type="match status" value="1"/>
</dbReference>
<keyword evidence="7" id="KW-0963">Cytoplasm</keyword>
<keyword evidence="4 7" id="KW-0276">Fatty acid metabolism</keyword>
<comment type="similarity">
    <text evidence="7">Belongs to the acyl carrier protein (ACP) family.</text>
</comment>
<sequence length="109" mass="11457">MSQPTETTNVAEVVHAALTSVLAVSGADVTPEADLRTDLGADSLDFAEFNMALEEKLGVQLHDDELHGVTTVTDAVELVRRELARRPQNRTTAESATTSAGHGASAGNQ</sequence>
<dbReference type="PANTHER" id="PTHR20863">
    <property type="entry name" value="ACYL CARRIER PROTEIN"/>
    <property type="match status" value="1"/>
</dbReference>
<gene>
    <name evidence="7" type="primary">acpP</name>
    <name evidence="10" type="ORF">RIF23_02875</name>
</gene>
<evidence type="ECO:0000256" key="7">
    <source>
        <dbReference type="HAMAP-Rule" id="MF_01217"/>
    </source>
</evidence>
<comment type="PTM">
    <text evidence="7">4'-phosphopantetheine is transferred from CoA to a specific serine of apo-ACP by AcpS. This modification is essential for activity because fatty acids are bound in thioester linkage to the sulfhydryl of the prosthetic group.</text>
</comment>
<feature type="region of interest" description="Disordered" evidence="8">
    <location>
        <begin position="82"/>
        <end position="109"/>
    </location>
</feature>
<proteinExistence type="inferred from homology"/>
<dbReference type="InterPro" id="IPR003231">
    <property type="entry name" value="ACP"/>
</dbReference>
<keyword evidence="11" id="KW-1185">Reference proteome</keyword>
<dbReference type="Pfam" id="PF00550">
    <property type="entry name" value="PP-binding"/>
    <property type="match status" value="1"/>
</dbReference>
<accession>A0ABU2H1R8</accession>
<dbReference type="Proteomes" id="UP001250214">
    <property type="component" value="Unassembled WGS sequence"/>
</dbReference>
<comment type="pathway">
    <text evidence="7">Lipid metabolism; fatty acid biosynthesis.</text>
</comment>
<reference evidence="11" key="1">
    <citation type="submission" date="2023-07" db="EMBL/GenBank/DDBJ databases">
        <title>Novel species in the genus Lipingzhangella isolated from Sambhar Salt Lake.</title>
        <authorList>
            <person name="Jiya N."/>
            <person name="Kajale S."/>
            <person name="Sharma A."/>
        </authorList>
    </citation>
    <scope>NUCLEOTIDE SEQUENCE [LARGE SCALE GENOMIC DNA]</scope>
    <source>
        <strain evidence="11">LS1_29</strain>
    </source>
</reference>
<dbReference type="InterPro" id="IPR009081">
    <property type="entry name" value="PP-bd_ACP"/>
</dbReference>
<dbReference type="PROSITE" id="PS50075">
    <property type="entry name" value="CARRIER"/>
    <property type="match status" value="1"/>
</dbReference>
<evidence type="ECO:0000256" key="1">
    <source>
        <dbReference type="ARBA" id="ARBA00022450"/>
    </source>
</evidence>
<dbReference type="EMBL" id="JAVLVT010000001">
    <property type="protein sequence ID" value="MDS1269236.1"/>
    <property type="molecule type" value="Genomic_DNA"/>
</dbReference>
<dbReference type="RefSeq" id="WP_310910733.1">
    <property type="nucleotide sequence ID" value="NZ_JAVLVT010000001.1"/>
</dbReference>
<evidence type="ECO:0000259" key="9">
    <source>
        <dbReference type="PROSITE" id="PS50075"/>
    </source>
</evidence>
<evidence type="ECO:0000256" key="6">
    <source>
        <dbReference type="ARBA" id="ARBA00023160"/>
    </source>
</evidence>
<feature type="compositionally biased region" description="Low complexity" evidence="8">
    <location>
        <begin position="91"/>
        <end position="109"/>
    </location>
</feature>
<evidence type="ECO:0000313" key="11">
    <source>
        <dbReference type="Proteomes" id="UP001250214"/>
    </source>
</evidence>
<keyword evidence="3 7" id="KW-0597">Phosphoprotein</keyword>
<comment type="function">
    <text evidence="7">Carrier of the growing fatty acid chain in fatty acid biosynthesis.</text>
</comment>
<evidence type="ECO:0000256" key="2">
    <source>
        <dbReference type="ARBA" id="ARBA00022516"/>
    </source>
</evidence>
<comment type="subcellular location">
    <subcellularLocation>
        <location evidence="7">Cytoplasm</location>
    </subcellularLocation>
</comment>
<dbReference type="PANTHER" id="PTHR20863:SF76">
    <property type="entry name" value="CARRIER DOMAIN-CONTAINING PROTEIN"/>
    <property type="match status" value="1"/>
</dbReference>
<evidence type="ECO:0000313" key="10">
    <source>
        <dbReference type="EMBL" id="MDS1269236.1"/>
    </source>
</evidence>
<evidence type="ECO:0000256" key="3">
    <source>
        <dbReference type="ARBA" id="ARBA00022553"/>
    </source>
</evidence>